<dbReference type="RefSeq" id="WP_347439078.1">
    <property type="nucleotide sequence ID" value="NZ_CP089291.1"/>
</dbReference>
<feature type="domain" description="Methyltransferase type 11" evidence="1">
    <location>
        <begin position="41"/>
        <end position="136"/>
    </location>
</feature>
<accession>A0ABY4CSJ6</accession>
<keyword evidence="3" id="KW-1185">Reference proteome</keyword>
<keyword evidence="2" id="KW-0808">Transferase</keyword>
<name>A0ABY4CSJ6_9BACL</name>
<dbReference type="Gene3D" id="3.40.50.150">
    <property type="entry name" value="Vaccinia Virus protein VP39"/>
    <property type="match status" value="1"/>
</dbReference>
<evidence type="ECO:0000259" key="1">
    <source>
        <dbReference type="Pfam" id="PF08241"/>
    </source>
</evidence>
<dbReference type="PANTHER" id="PTHR43591:SF24">
    <property type="entry name" value="2-METHOXY-6-POLYPRENYL-1,4-BENZOQUINOL METHYLASE, MITOCHONDRIAL"/>
    <property type="match status" value="1"/>
</dbReference>
<evidence type="ECO:0000313" key="2">
    <source>
        <dbReference type="EMBL" id="UOF92407.1"/>
    </source>
</evidence>
<dbReference type="Proteomes" id="UP000830167">
    <property type="component" value="Chromosome"/>
</dbReference>
<evidence type="ECO:0000313" key="3">
    <source>
        <dbReference type="Proteomes" id="UP000830167"/>
    </source>
</evidence>
<dbReference type="GO" id="GO:0008168">
    <property type="term" value="F:methyltransferase activity"/>
    <property type="evidence" value="ECO:0007669"/>
    <property type="project" value="UniProtKB-KW"/>
</dbReference>
<dbReference type="SUPFAM" id="SSF53335">
    <property type="entry name" value="S-adenosyl-L-methionine-dependent methyltransferases"/>
    <property type="match status" value="1"/>
</dbReference>
<sequence length="186" mass="21431">MGHRFNPKHVHKLTSPERQKLLPPEEILQSLEIGLQDDIADIGCGPGYFAIPAARMTRGTVYGVDVEPEMLRILQDNMREADISNIQTVESDMEHIQLPDHCVNKLLCSFVLHEVGDMDQAIREFQRILRPNGKILVIEWEKKEMESGPPLEERLEASELEQKLQAFDFQTRLVRPNDKQYMIIAE</sequence>
<dbReference type="EMBL" id="CP089291">
    <property type="protein sequence ID" value="UOF92407.1"/>
    <property type="molecule type" value="Genomic_DNA"/>
</dbReference>
<dbReference type="InterPro" id="IPR013216">
    <property type="entry name" value="Methyltransf_11"/>
</dbReference>
<protein>
    <submittedName>
        <fullName evidence="2">Class I SAM-dependent methyltransferase</fullName>
    </submittedName>
</protein>
<dbReference type="InterPro" id="IPR029063">
    <property type="entry name" value="SAM-dependent_MTases_sf"/>
</dbReference>
<keyword evidence="2" id="KW-0489">Methyltransferase</keyword>
<dbReference type="PANTHER" id="PTHR43591">
    <property type="entry name" value="METHYLTRANSFERASE"/>
    <property type="match status" value="1"/>
</dbReference>
<dbReference type="Pfam" id="PF08241">
    <property type="entry name" value="Methyltransf_11"/>
    <property type="match status" value="1"/>
</dbReference>
<reference evidence="2" key="1">
    <citation type="submission" date="2021-12" db="EMBL/GenBank/DDBJ databases">
        <title>Alicyclobacillaceae gen. nov., sp. nov., isolated from chalcocite enrichment system.</title>
        <authorList>
            <person name="Jiang Z."/>
        </authorList>
    </citation>
    <scope>NUCLEOTIDE SEQUENCE</scope>
    <source>
        <strain evidence="2">MYW30-H2</strain>
    </source>
</reference>
<dbReference type="CDD" id="cd02440">
    <property type="entry name" value="AdoMet_MTases"/>
    <property type="match status" value="1"/>
</dbReference>
<dbReference type="GO" id="GO:0032259">
    <property type="term" value="P:methylation"/>
    <property type="evidence" value="ECO:0007669"/>
    <property type="project" value="UniProtKB-KW"/>
</dbReference>
<proteinExistence type="predicted"/>
<gene>
    <name evidence="2" type="ORF">LSG31_09745</name>
</gene>
<organism evidence="2 3">
    <name type="scientific">Fodinisporobacter ferrooxydans</name>
    <dbReference type="NCBI Taxonomy" id="2901836"/>
    <lineage>
        <taxon>Bacteria</taxon>
        <taxon>Bacillati</taxon>
        <taxon>Bacillota</taxon>
        <taxon>Bacilli</taxon>
        <taxon>Bacillales</taxon>
        <taxon>Alicyclobacillaceae</taxon>
        <taxon>Fodinisporobacter</taxon>
    </lineage>
</organism>